<dbReference type="EMBL" id="FNZQ01000010">
    <property type="protein sequence ID" value="SEL79886.1"/>
    <property type="molecule type" value="Genomic_DNA"/>
</dbReference>
<reference evidence="1 2" key="1">
    <citation type="submission" date="2016-10" db="EMBL/GenBank/DDBJ databases">
        <authorList>
            <person name="de Groot N.N."/>
        </authorList>
    </citation>
    <scope>NUCLEOTIDE SEQUENCE [LARGE SCALE GENOMIC DNA]</scope>
    <source>
        <strain evidence="1 2">DSM 14858</strain>
    </source>
</reference>
<proteinExistence type="predicted"/>
<evidence type="ECO:0000313" key="1">
    <source>
        <dbReference type="EMBL" id="SEL79886.1"/>
    </source>
</evidence>
<accession>A0A1H7T6K9</accession>
<dbReference type="AlphaFoldDB" id="A0A1H7T6K9"/>
<evidence type="ECO:0008006" key="3">
    <source>
        <dbReference type="Google" id="ProtNLM"/>
    </source>
</evidence>
<sequence length="185" mass="19978">MVTETLRSRLREETRPAHDAVDALFARCDLGTYSGLRIFLASHRDALTAFLWACPDPDLIPRIDDALADLASDLRALEGCCPAILIAAPIQDDALAQAYLWHGSRLGTQVLARRFQSAWAGSPPDAGRYLNHAPDPAAWRDLSERLTALPARGVAADRTVAAAIAWFALFAAAARHHLTGATLDA</sequence>
<dbReference type="RefSeq" id="WP_092765327.1">
    <property type="nucleotide sequence ID" value="NZ_FNZQ01000010.1"/>
</dbReference>
<name>A0A1H7T6K9_9RHOB</name>
<dbReference type="Gene3D" id="1.20.910.10">
    <property type="entry name" value="Heme oxygenase-like"/>
    <property type="match status" value="1"/>
</dbReference>
<dbReference type="STRING" id="188906.SAMN04488526_3564"/>
<organism evidence="1 2">
    <name type="scientific">Jannaschia helgolandensis</name>
    <dbReference type="NCBI Taxonomy" id="188906"/>
    <lineage>
        <taxon>Bacteria</taxon>
        <taxon>Pseudomonadati</taxon>
        <taxon>Pseudomonadota</taxon>
        <taxon>Alphaproteobacteria</taxon>
        <taxon>Rhodobacterales</taxon>
        <taxon>Roseobacteraceae</taxon>
        <taxon>Jannaschia</taxon>
    </lineage>
</organism>
<dbReference type="InterPro" id="IPR016084">
    <property type="entry name" value="Haem_Oase-like_multi-hlx"/>
</dbReference>
<dbReference type="OrthoDB" id="7629404at2"/>
<evidence type="ECO:0000313" key="2">
    <source>
        <dbReference type="Proteomes" id="UP000199283"/>
    </source>
</evidence>
<dbReference type="SUPFAM" id="SSF48613">
    <property type="entry name" value="Heme oxygenase-like"/>
    <property type="match status" value="1"/>
</dbReference>
<gene>
    <name evidence="1" type="ORF">SAMN04488526_3564</name>
</gene>
<dbReference type="Proteomes" id="UP000199283">
    <property type="component" value="Unassembled WGS sequence"/>
</dbReference>
<protein>
    <recommendedName>
        <fullName evidence="3">Heme oxygenase</fullName>
    </recommendedName>
</protein>
<keyword evidence="2" id="KW-1185">Reference proteome</keyword>